<dbReference type="PRINTS" id="PR00597">
    <property type="entry name" value="GELSOLIN"/>
</dbReference>
<proteinExistence type="predicted"/>
<dbReference type="PANTHER" id="PTHR11977">
    <property type="entry name" value="VILLIN"/>
    <property type="match status" value="1"/>
</dbReference>
<sequence>MRKYHLCLKEMERWRYGASTAVQRLHCQRRILEDQKMAARLANTMSNSLKGRPVQGRIFQGKEPPQFIALFQPMVILKGGLSSGYKNSLAEKGLPDVTCTADSIALLSISGTSVHNNKAVQVEAVATSLNPAECFLLQSGSSIFTWHGNQSTFEQQQLAARIAEFLKELL</sequence>
<dbReference type="GO" id="GO:0051014">
    <property type="term" value="P:actin filament severing"/>
    <property type="evidence" value="ECO:0007669"/>
    <property type="project" value="TreeGrafter"/>
</dbReference>
<dbReference type="GO" id="GO:0051015">
    <property type="term" value="F:actin filament binding"/>
    <property type="evidence" value="ECO:0007669"/>
    <property type="project" value="InterPro"/>
</dbReference>
<dbReference type="Pfam" id="PF00626">
    <property type="entry name" value="Gelsolin"/>
    <property type="match status" value="1"/>
</dbReference>
<keyword evidence="1" id="KW-0677">Repeat</keyword>
<dbReference type="EMBL" id="CAADRP010000002">
    <property type="protein sequence ID" value="VFU21404.1"/>
    <property type="molecule type" value="Genomic_DNA"/>
</dbReference>
<dbReference type="AlphaFoldDB" id="A0A6N2K072"/>
<feature type="domain" description="Gelsolin-like" evidence="2">
    <location>
        <begin position="116"/>
        <end position="163"/>
    </location>
</feature>
<protein>
    <recommendedName>
        <fullName evidence="2">Gelsolin-like domain-containing protein</fullName>
    </recommendedName>
</protein>
<organism evidence="3">
    <name type="scientific">Salix viminalis</name>
    <name type="common">Common osier</name>
    <name type="synonym">Basket willow</name>
    <dbReference type="NCBI Taxonomy" id="40686"/>
    <lineage>
        <taxon>Eukaryota</taxon>
        <taxon>Viridiplantae</taxon>
        <taxon>Streptophyta</taxon>
        <taxon>Embryophyta</taxon>
        <taxon>Tracheophyta</taxon>
        <taxon>Spermatophyta</taxon>
        <taxon>Magnoliopsida</taxon>
        <taxon>eudicotyledons</taxon>
        <taxon>Gunneridae</taxon>
        <taxon>Pentapetalae</taxon>
        <taxon>rosids</taxon>
        <taxon>fabids</taxon>
        <taxon>Malpighiales</taxon>
        <taxon>Salicaceae</taxon>
        <taxon>Saliceae</taxon>
        <taxon>Salix</taxon>
    </lineage>
</organism>
<evidence type="ECO:0000259" key="2">
    <source>
        <dbReference type="Pfam" id="PF00626"/>
    </source>
</evidence>
<dbReference type="InterPro" id="IPR029006">
    <property type="entry name" value="ADF-H/Gelsolin-like_dom_sf"/>
</dbReference>
<dbReference type="SUPFAM" id="SSF55753">
    <property type="entry name" value="Actin depolymerizing proteins"/>
    <property type="match status" value="2"/>
</dbReference>
<reference evidence="3" key="1">
    <citation type="submission" date="2019-03" db="EMBL/GenBank/DDBJ databases">
        <authorList>
            <person name="Mank J."/>
            <person name="Almeida P."/>
        </authorList>
    </citation>
    <scope>NUCLEOTIDE SEQUENCE</scope>
    <source>
        <strain evidence="3">78183</strain>
    </source>
</reference>
<dbReference type="InterPro" id="IPR007122">
    <property type="entry name" value="Villin/Gelsolin"/>
</dbReference>
<name>A0A6N2K072_SALVM</name>
<gene>
    <name evidence="3" type="ORF">SVIM_LOCUS13163</name>
</gene>
<dbReference type="Gene3D" id="3.40.20.10">
    <property type="entry name" value="Severin"/>
    <property type="match status" value="2"/>
</dbReference>
<evidence type="ECO:0000313" key="3">
    <source>
        <dbReference type="EMBL" id="VFU21404.1"/>
    </source>
</evidence>
<dbReference type="InterPro" id="IPR007123">
    <property type="entry name" value="Gelsolin-like_dom"/>
</dbReference>
<evidence type="ECO:0000256" key="1">
    <source>
        <dbReference type="ARBA" id="ARBA00022737"/>
    </source>
</evidence>
<dbReference type="PANTHER" id="PTHR11977:SF51">
    <property type="entry name" value="PROTEIN FLIGHTLESS-1 HOMOLOG"/>
    <property type="match status" value="1"/>
</dbReference>
<accession>A0A6N2K072</accession>